<proteinExistence type="predicted"/>
<name>A0A343KJW2_9CAUD</name>
<reference evidence="1 2" key="1">
    <citation type="submission" date="2017-08" db="EMBL/GenBank/DDBJ databases">
        <title>Complete genome sequence of a Pseudomonas aeruginosa-infecting phage isolated in a water treatment utility located in Sao Paulo, Brazil.</title>
        <authorList>
            <person name="Ardisson-Araujo D.M.P."/>
            <person name="Melo F.L."/>
            <person name="Ribeiro B.M."/>
            <person name="Wolff J.L."/>
        </authorList>
    </citation>
    <scope>NUCLEOTIDE SEQUENCE [LARGE SCALE GENOMIC DNA]</scope>
</reference>
<dbReference type="Proteomes" id="UP000263090">
    <property type="component" value="Segment"/>
</dbReference>
<gene>
    <name evidence="1" type="ORF">BrSP1_42</name>
</gene>
<dbReference type="EMBL" id="MF623055">
    <property type="protein sequence ID" value="ATI16225.1"/>
    <property type="molecule type" value="Genomic_DNA"/>
</dbReference>
<accession>A0A343KJW2</accession>
<evidence type="ECO:0000313" key="1">
    <source>
        <dbReference type="EMBL" id="ATI16225.1"/>
    </source>
</evidence>
<evidence type="ECO:0000313" key="2">
    <source>
        <dbReference type="Proteomes" id="UP000263090"/>
    </source>
</evidence>
<organism evidence="1 2">
    <name type="scientific">Pseudomonas phage BrSP1</name>
    <dbReference type="NCBI Taxonomy" id="2029635"/>
    <lineage>
        <taxon>Viruses</taxon>
        <taxon>Duplodnaviria</taxon>
        <taxon>Heunggongvirae</taxon>
        <taxon>Uroviricota</taxon>
        <taxon>Caudoviricetes</taxon>
        <taxon>Lindbergviridae</taxon>
        <taxon>Pbunavirus</taxon>
        <taxon>Pbunavirus BrSP1</taxon>
    </lineage>
</organism>
<sequence length="39" mass="3869">MQASVGCGALPRHLTDAYSPKAGLPAFVHSDSNSVVGAG</sequence>
<keyword evidence="2" id="KW-1185">Reference proteome</keyword>
<protein>
    <submittedName>
        <fullName evidence="1">Uncharacterized protein</fullName>
    </submittedName>
</protein>